<dbReference type="InterPro" id="IPR011006">
    <property type="entry name" value="CheY-like_superfamily"/>
</dbReference>
<feature type="domain" description="Response regulatory" evidence="3">
    <location>
        <begin position="1"/>
        <end position="91"/>
    </location>
</feature>
<evidence type="ECO:0000313" key="4">
    <source>
        <dbReference type="EMBL" id="BCZ81734.1"/>
    </source>
</evidence>
<dbReference type="InterPro" id="IPR001789">
    <property type="entry name" value="Sig_transdc_resp-reg_receiver"/>
</dbReference>
<dbReference type="EMBL" id="AP024956">
    <property type="protein sequence ID" value="BCZ81734.1"/>
    <property type="molecule type" value="Genomic_DNA"/>
</dbReference>
<dbReference type="RefSeq" id="WP_229514042.1">
    <property type="nucleotide sequence ID" value="NZ_AP024956.1"/>
</dbReference>
<feature type="modified residue" description="4-aspartylphosphate" evidence="2">
    <location>
        <position position="25"/>
    </location>
</feature>
<evidence type="ECO:0000259" key="3">
    <source>
        <dbReference type="PROSITE" id="PS50110"/>
    </source>
</evidence>
<proteinExistence type="predicted"/>
<dbReference type="PANTHER" id="PTHR43547">
    <property type="entry name" value="TWO-COMPONENT HISTIDINE KINASE"/>
    <property type="match status" value="1"/>
</dbReference>
<dbReference type="PROSITE" id="PS50110">
    <property type="entry name" value="RESPONSE_REGULATORY"/>
    <property type="match status" value="1"/>
</dbReference>
<keyword evidence="1 2" id="KW-0597">Phosphoprotein</keyword>
<name>A0ABN6JNL6_9BURK</name>
<dbReference type="Proteomes" id="UP001319874">
    <property type="component" value="Chromosome 2"/>
</dbReference>
<evidence type="ECO:0000256" key="1">
    <source>
        <dbReference type="ARBA" id="ARBA00022553"/>
    </source>
</evidence>
<dbReference type="Gene3D" id="3.40.50.2300">
    <property type="match status" value="1"/>
</dbReference>
<organism evidence="4 5">
    <name type="scientific">Paraburkholderia terrae</name>
    <dbReference type="NCBI Taxonomy" id="311230"/>
    <lineage>
        <taxon>Bacteria</taxon>
        <taxon>Pseudomonadati</taxon>
        <taxon>Pseudomonadota</taxon>
        <taxon>Betaproteobacteria</taxon>
        <taxon>Burkholderiales</taxon>
        <taxon>Burkholderiaceae</taxon>
        <taxon>Paraburkholderia</taxon>
    </lineage>
</organism>
<evidence type="ECO:0000256" key="2">
    <source>
        <dbReference type="PROSITE-ProRule" id="PRU00169"/>
    </source>
</evidence>
<protein>
    <recommendedName>
        <fullName evidence="3">Response regulatory domain-containing protein</fullName>
    </recommendedName>
</protein>
<dbReference type="SUPFAM" id="SSF52172">
    <property type="entry name" value="CheY-like"/>
    <property type="match status" value="1"/>
</dbReference>
<sequence length="105" mass="11283">MLVAPDGEAAAAVTETERPDLIVTDWMMPVVDGVAFCRRLKAKRATSSIPVVMLTAALPPLPVESAALLWDILLRKPTPVARLIEVSGILLKTKRGSPLDEARSP</sequence>
<dbReference type="Pfam" id="PF00072">
    <property type="entry name" value="Response_reg"/>
    <property type="match status" value="1"/>
</dbReference>
<gene>
    <name evidence="4" type="ORF">PTKU64_54090</name>
</gene>
<reference evidence="4 5" key="1">
    <citation type="journal article" date="2022" name="Front. Microbiol.">
        <title>Identification and characterization of a novel class of self-sufficient cytochrome P450 hydroxylase involved in cyclohexanecarboxylate degradation in Paraburkholderia terrae strain KU-64.</title>
        <authorList>
            <person name="Yamamoto T."/>
            <person name="Hasegawa Y."/>
            <person name="Iwaki H."/>
        </authorList>
    </citation>
    <scope>NUCLEOTIDE SEQUENCE [LARGE SCALE GENOMIC DNA]</scope>
    <source>
        <strain evidence="4 5">KU-64</strain>
    </source>
</reference>
<evidence type="ECO:0000313" key="5">
    <source>
        <dbReference type="Proteomes" id="UP001319874"/>
    </source>
</evidence>
<keyword evidence="5" id="KW-1185">Reference proteome</keyword>
<dbReference type="PANTHER" id="PTHR43547:SF2">
    <property type="entry name" value="HYBRID SIGNAL TRANSDUCTION HISTIDINE KINASE C"/>
    <property type="match status" value="1"/>
</dbReference>
<accession>A0ABN6JNL6</accession>